<comment type="caution">
    <text evidence="15">The sequence shown here is derived from an EMBL/GenBank/DDBJ whole genome shotgun (WGS) entry which is preliminary data.</text>
</comment>
<feature type="binding site" evidence="13">
    <location>
        <position position="304"/>
    </location>
    <ligand>
        <name>K(+)</name>
        <dbReference type="ChEBI" id="CHEBI:29103"/>
    </ligand>
</feature>
<dbReference type="SUPFAM" id="SSF53613">
    <property type="entry name" value="Ribokinase-like"/>
    <property type="match status" value="1"/>
</dbReference>
<feature type="binding site" evidence="13">
    <location>
        <begin position="22"/>
        <end position="24"/>
    </location>
    <ligand>
        <name>substrate</name>
    </ligand>
</feature>
<evidence type="ECO:0000256" key="13">
    <source>
        <dbReference type="HAMAP-Rule" id="MF_03215"/>
    </source>
</evidence>
<keyword evidence="4 13" id="KW-0963">Cytoplasm</keyword>
<dbReference type="GO" id="GO:0046872">
    <property type="term" value="F:metal ion binding"/>
    <property type="evidence" value="ECO:0007669"/>
    <property type="project" value="UniProtKB-KW"/>
</dbReference>
<dbReference type="EMBL" id="JABFTP020000062">
    <property type="protein sequence ID" value="KAL3272521.1"/>
    <property type="molecule type" value="Genomic_DNA"/>
</dbReference>
<dbReference type="AlphaFoldDB" id="A0ABD2N1I3"/>
<comment type="activity regulation">
    <text evidence="13">Activated by a monovalent cation that binds near, but not in, the active site. The most likely occupant of the site in vivo is potassium. Ion binding induces a conformational change that may alter substrate affinity.</text>
</comment>
<dbReference type="PANTHER" id="PTHR10584">
    <property type="entry name" value="SUGAR KINASE"/>
    <property type="match status" value="1"/>
</dbReference>
<evidence type="ECO:0000256" key="4">
    <source>
        <dbReference type="ARBA" id="ARBA00022490"/>
    </source>
</evidence>
<evidence type="ECO:0000256" key="12">
    <source>
        <dbReference type="ARBA" id="ARBA00023277"/>
    </source>
</evidence>
<evidence type="ECO:0000256" key="2">
    <source>
        <dbReference type="ARBA" id="ARBA00012035"/>
    </source>
</evidence>
<dbReference type="GO" id="GO:0005634">
    <property type="term" value="C:nucleus"/>
    <property type="evidence" value="ECO:0007669"/>
    <property type="project" value="UniProtKB-SubCell"/>
</dbReference>
<organism evidence="15 16">
    <name type="scientific">Cryptolaemus montrouzieri</name>
    <dbReference type="NCBI Taxonomy" id="559131"/>
    <lineage>
        <taxon>Eukaryota</taxon>
        <taxon>Metazoa</taxon>
        <taxon>Ecdysozoa</taxon>
        <taxon>Arthropoda</taxon>
        <taxon>Hexapoda</taxon>
        <taxon>Insecta</taxon>
        <taxon>Pterygota</taxon>
        <taxon>Neoptera</taxon>
        <taxon>Endopterygota</taxon>
        <taxon>Coleoptera</taxon>
        <taxon>Polyphaga</taxon>
        <taxon>Cucujiformia</taxon>
        <taxon>Coccinelloidea</taxon>
        <taxon>Coccinellidae</taxon>
        <taxon>Scymninae</taxon>
        <taxon>Scymnini</taxon>
        <taxon>Cryptolaemus</taxon>
    </lineage>
</organism>
<comment type="catalytic activity">
    <reaction evidence="13">
        <text>D-ribose + ATP = D-ribose 5-phosphate + ADP + H(+)</text>
        <dbReference type="Rhea" id="RHEA:13697"/>
        <dbReference type="ChEBI" id="CHEBI:15378"/>
        <dbReference type="ChEBI" id="CHEBI:30616"/>
        <dbReference type="ChEBI" id="CHEBI:47013"/>
        <dbReference type="ChEBI" id="CHEBI:78346"/>
        <dbReference type="ChEBI" id="CHEBI:456216"/>
        <dbReference type="EC" id="2.7.1.15"/>
    </reaction>
</comment>
<dbReference type="GO" id="GO:0005524">
    <property type="term" value="F:ATP binding"/>
    <property type="evidence" value="ECO:0007669"/>
    <property type="project" value="UniProtKB-UniRule"/>
</dbReference>
<feature type="active site" description="Proton acceptor" evidence="13">
    <location>
        <position position="263"/>
    </location>
</feature>
<dbReference type="InterPro" id="IPR011611">
    <property type="entry name" value="PfkB_dom"/>
</dbReference>
<comment type="subcellular location">
    <subcellularLocation>
        <location evidence="13">Cytoplasm</location>
    </subcellularLocation>
    <subcellularLocation>
        <location evidence="13">Nucleus</location>
    </subcellularLocation>
</comment>
<feature type="binding site" evidence="13">
    <location>
        <position position="250"/>
    </location>
    <ligand>
        <name>ATP</name>
        <dbReference type="ChEBI" id="CHEBI:30616"/>
    </ligand>
</feature>
<evidence type="ECO:0000256" key="5">
    <source>
        <dbReference type="ARBA" id="ARBA00022679"/>
    </source>
</evidence>
<keyword evidence="13" id="KW-0539">Nucleus</keyword>
<dbReference type="PROSITE" id="PS00584">
    <property type="entry name" value="PFKB_KINASES_2"/>
    <property type="match status" value="1"/>
</dbReference>
<keyword evidence="5 13" id="KW-0808">Transferase</keyword>
<dbReference type="Gene3D" id="3.40.1190.20">
    <property type="match status" value="1"/>
</dbReference>
<evidence type="ECO:0000256" key="3">
    <source>
        <dbReference type="ARBA" id="ARBA00016943"/>
    </source>
</evidence>
<dbReference type="GO" id="GO:0019303">
    <property type="term" value="P:D-ribose catabolic process"/>
    <property type="evidence" value="ECO:0007669"/>
    <property type="project" value="UniProtKB-UniRule"/>
</dbReference>
<dbReference type="NCBIfam" id="TIGR02152">
    <property type="entry name" value="D_ribokin_bact"/>
    <property type="match status" value="1"/>
</dbReference>
<gene>
    <name evidence="15" type="ORF">HHI36_013997</name>
</gene>
<protein>
    <recommendedName>
        <fullName evidence="3 13">Ribokinase</fullName>
        <shortName evidence="13">RK</shortName>
        <ecNumber evidence="2 13">2.7.1.15</ecNumber>
    </recommendedName>
</protein>
<feature type="binding site" evidence="13">
    <location>
        <position position="259"/>
    </location>
    <ligand>
        <name>K(+)</name>
        <dbReference type="ChEBI" id="CHEBI:29103"/>
    </ligand>
</feature>
<keyword evidence="12 13" id="KW-0119">Carbohydrate metabolism</keyword>
<feature type="binding site" evidence="13">
    <location>
        <begin position="262"/>
        <end position="263"/>
    </location>
    <ligand>
        <name>ATP</name>
        <dbReference type="ChEBI" id="CHEBI:30616"/>
    </ligand>
</feature>
<accession>A0ABD2N1I3</accession>
<evidence type="ECO:0000256" key="8">
    <source>
        <dbReference type="ARBA" id="ARBA00022777"/>
    </source>
</evidence>
<evidence type="ECO:0000256" key="11">
    <source>
        <dbReference type="ARBA" id="ARBA00022958"/>
    </source>
</evidence>
<feature type="binding site" evidence="13">
    <location>
        <position position="193"/>
    </location>
    <ligand>
        <name>ATP</name>
        <dbReference type="ChEBI" id="CHEBI:30616"/>
    </ligand>
</feature>
<keyword evidence="11 13" id="KW-0630">Potassium</keyword>
<dbReference type="InterPro" id="IPR002173">
    <property type="entry name" value="Carboh/pur_kinase_PfkB_CS"/>
</dbReference>
<evidence type="ECO:0000259" key="14">
    <source>
        <dbReference type="Pfam" id="PF00294"/>
    </source>
</evidence>
<evidence type="ECO:0000313" key="15">
    <source>
        <dbReference type="EMBL" id="KAL3272521.1"/>
    </source>
</evidence>
<dbReference type="FunFam" id="3.40.1190.20:FF:000010">
    <property type="entry name" value="Ribokinase"/>
    <property type="match status" value="1"/>
</dbReference>
<evidence type="ECO:0000256" key="7">
    <source>
        <dbReference type="ARBA" id="ARBA00022741"/>
    </source>
</evidence>
<dbReference type="PANTHER" id="PTHR10584:SF166">
    <property type="entry name" value="RIBOKINASE"/>
    <property type="match status" value="1"/>
</dbReference>
<comment type="cofactor">
    <cofactor evidence="13">
        <name>Mg(2+)</name>
        <dbReference type="ChEBI" id="CHEBI:18420"/>
    </cofactor>
    <text evidence="13">Requires a divalent cation, most likely magnesium in vivo, as an electrophilic catalyst to aid phosphoryl group transfer. It is the chelate of the metal and the nucleotide that is the actual substrate.</text>
</comment>
<feature type="binding site" evidence="13">
    <location>
        <position position="298"/>
    </location>
    <ligand>
        <name>K(+)</name>
        <dbReference type="ChEBI" id="CHEBI:29103"/>
    </ligand>
</feature>
<dbReference type="GO" id="GO:0005737">
    <property type="term" value="C:cytoplasm"/>
    <property type="evidence" value="ECO:0007669"/>
    <property type="project" value="UniProtKB-SubCell"/>
</dbReference>
<keyword evidence="16" id="KW-1185">Reference proteome</keyword>
<comment type="similarity">
    <text evidence="13">Belongs to the carbohydrate kinase PfkB family. Ribokinase subfamily.</text>
</comment>
<feature type="binding site" evidence="13">
    <location>
        <begin position="50"/>
        <end position="54"/>
    </location>
    <ligand>
        <name>substrate</name>
    </ligand>
</feature>
<dbReference type="InterPro" id="IPR002139">
    <property type="entry name" value="Ribo/fructo_kinase"/>
</dbReference>
<dbReference type="InterPro" id="IPR029056">
    <property type="entry name" value="Ribokinase-like"/>
</dbReference>
<dbReference type="GO" id="GO:0004747">
    <property type="term" value="F:ribokinase activity"/>
    <property type="evidence" value="ECO:0007669"/>
    <property type="project" value="UniProtKB-UniRule"/>
</dbReference>
<feature type="binding site" evidence="13">
    <location>
        <begin position="229"/>
        <end position="234"/>
    </location>
    <ligand>
        <name>ATP</name>
        <dbReference type="ChEBI" id="CHEBI:30616"/>
    </ligand>
</feature>
<evidence type="ECO:0000256" key="6">
    <source>
        <dbReference type="ARBA" id="ARBA00022723"/>
    </source>
</evidence>
<reference evidence="15 16" key="1">
    <citation type="journal article" date="2021" name="BMC Biol.">
        <title>Horizontally acquired antibacterial genes associated with adaptive radiation of ladybird beetles.</title>
        <authorList>
            <person name="Li H.S."/>
            <person name="Tang X.F."/>
            <person name="Huang Y.H."/>
            <person name="Xu Z.Y."/>
            <person name="Chen M.L."/>
            <person name="Du X.Y."/>
            <person name="Qiu B.Y."/>
            <person name="Chen P.T."/>
            <person name="Zhang W."/>
            <person name="Slipinski A."/>
            <person name="Escalona H.E."/>
            <person name="Waterhouse R.M."/>
            <person name="Zwick A."/>
            <person name="Pang H."/>
        </authorList>
    </citation>
    <scope>NUCLEOTIDE SEQUENCE [LARGE SCALE GENOMIC DNA]</scope>
    <source>
        <strain evidence="15">SYSU2018</strain>
    </source>
</reference>
<keyword evidence="6 13" id="KW-0479">Metal-binding</keyword>
<comment type="function">
    <text evidence="13">Catalyzes the phosphorylation of ribose at O-5 in a reaction requiring ATP and magnesium. The resulting D-ribose-5-phosphate can then be used either for sythesis of nucleotides, histidine, and tryptophan, or as a component of the pentose phosphate pathway.</text>
</comment>
<dbReference type="InterPro" id="IPR011877">
    <property type="entry name" value="Ribokinase"/>
</dbReference>
<comment type="similarity">
    <text evidence="1">Belongs to the carbohydrate kinase pfkB family.</text>
</comment>
<keyword evidence="10 13" id="KW-0460">Magnesium</keyword>
<dbReference type="PRINTS" id="PR00990">
    <property type="entry name" value="RIBOKINASE"/>
</dbReference>
<comment type="subunit">
    <text evidence="13">Homodimer.</text>
</comment>
<evidence type="ECO:0000313" key="16">
    <source>
        <dbReference type="Proteomes" id="UP001516400"/>
    </source>
</evidence>
<feature type="binding site" evidence="13">
    <location>
        <position position="151"/>
    </location>
    <ligand>
        <name>substrate</name>
    </ligand>
</feature>
<keyword evidence="7 13" id="KW-0547">Nucleotide-binding</keyword>
<name>A0ABD2N1I3_9CUCU</name>
<comment type="pathway">
    <text evidence="13">Carbohydrate metabolism; D-ribose degradation; D-ribose 5-phosphate from beta-D-ribopyranose: step 2/2.</text>
</comment>
<dbReference type="Pfam" id="PF00294">
    <property type="entry name" value="PfkB"/>
    <property type="match status" value="1"/>
</dbReference>
<dbReference type="Proteomes" id="UP001516400">
    <property type="component" value="Unassembled WGS sequence"/>
</dbReference>
<feature type="domain" description="Carbohydrate kinase PfkB" evidence="14">
    <location>
        <begin position="14"/>
        <end position="306"/>
    </location>
</feature>
<sequence>MEGDTDGVDNNLNEVVVIGSCMIDFVGYAPRLPKPGETIHGTEFVTNFGGKGANQCVAAAKLGINASLIARVGDDSWGEKYISNLIKNEVDTSYVFKTEGERTGIAQICVSEDGENQIVIIAGANKRLSIEDIEEASECIKTAKVLILQLETSVDVAVAAMRLCQGVSILNGAPFTTEYDHSLLELPTIFCVNEHEASQFTQLPVTNKMEAETAASKLISLGCRSVLITLGQDGAVYAEKRTGNIFYVETPKVESVDSTGAGDAFIGALAYLLVRRKELPIEEMVQNACIVAADSVTRKGTQPSFPDEQILEKLGI</sequence>
<feature type="binding site" evidence="13">
    <location>
        <position position="300"/>
    </location>
    <ligand>
        <name>K(+)</name>
        <dbReference type="ChEBI" id="CHEBI:29103"/>
    </ligand>
</feature>
<dbReference type="CDD" id="cd01174">
    <property type="entry name" value="ribokinase"/>
    <property type="match status" value="1"/>
</dbReference>
<evidence type="ECO:0000256" key="9">
    <source>
        <dbReference type="ARBA" id="ARBA00022840"/>
    </source>
</evidence>
<dbReference type="HAMAP" id="MF_01987">
    <property type="entry name" value="Ribokinase"/>
    <property type="match status" value="1"/>
</dbReference>
<evidence type="ECO:0000256" key="10">
    <source>
        <dbReference type="ARBA" id="ARBA00022842"/>
    </source>
</evidence>
<proteinExistence type="inferred from homology"/>
<evidence type="ECO:0000256" key="1">
    <source>
        <dbReference type="ARBA" id="ARBA00005380"/>
    </source>
</evidence>
<feature type="binding site" evidence="13">
    <location>
        <position position="257"/>
    </location>
    <ligand>
        <name>K(+)</name>
        <dbReference type="ChEBI" id="CHEBI:29103"/>
    </ligand>
</feature>
<comment type="caution">
    <text evidence="13">Lacks conserved residue(s) required for the propagation of feature annotation.</text>
</comment>
<feature type="binding site" evidence="13">
    <location>
        <position position="295"/>
    </location>
    <ligand>
        <name>K(+)</name>
        <dbReference type="ChEBI" id="CHEBI:29103"/>
    </ligand>
</feature>
<keyword evidence="8 13" id="KW-0418">Kinase</keyword>
<feature type="binding site" evidence="13">
    <location>
        <position position="263"/>
    </location>
    <ligand>
        <name>substrate</name>
    </ligand>
</feature>
<keyword evidence="9 13" id="KW-0067">ATP-binding</keyword>
<dbReference type="EC" id="2.7.1.15" evidence="2 13"/>